<organism evidence="3 4">
    <name type="scientific">Porphyridium purpureum</name>
    <name type="common">Red alga</name>
    <name type="synonym">Porphyridium cruentum</name>
    <dbReference type="NCBI Taxonomy" id="35688"/>
    <lineage>
        <taxon>Eukaryota</taxon>
        <taxon>Rhodophyta</taxon>
        <taxon>Bangiophyceae</taxon>
        <taxon>Porphyridiales</taxon>
        <taxon>Porphyridiaceae</taxon>
        <taxon>Porphyridium</taxon>
    </lineage>
</organism>
<name>A0A5J4YR15_PORPP</name>
<comment type="caution">
    <text evidence="3">The sequence shown here is derived from an EMBL/GenBank/DDBJ whole genome shotgun (WGS) entry which is preliminary data.</text>
</comment>
<sequence length="673" mass="76343">MDVTGSERTEEPNAGEGMAQSVREYEVLLAQFQSGQTTPSLGFLERVLNELKGSAAEVERLRRQVSDLRRIDAEMRLRSQSPLAVSSAGGSRRTSGDREDLSVEPEFGAQRESALAAALQEIERMSQMMSVWSLKMQEVLFQQTPNLPPGPSSDANDENKSEQLNQFSELLDILLEERRLSHLRTQGLRAAGYELEEPGGGSSEAYNELAARREESLRLELEQVKARAAQLEQSLQESEVRERRMLSETLAANLAQEVQANERLAEREAELQERLEQANVRESDLRAELEAAHQSQDETNALLEARETELEETVEQAEKREDELLAQIDGLIQARDGSNRQLASRVVELEEKLRQAEAREADRSAQMSAASRAHDELSARYDSLMGVLESRQNAPAPSTTTGASPAGSMTNEIVSYLSKRVRELEEETVALNGQKAEALEAYESLEEIMRGIRTKVALGEVWIEKQTEMEARIEELRAGNARYERLLEDARSDARKNSQELALLREQVTMALVRERELRLVSEQRRQSLESMDEERVRLKEYLVRYENELRSRDKKVVELGRIYERNEKELRMARRAAVDRERLLGEVEKLRAENQHVHQLRAVKESLEQNVEALQASLMVLRREATANAMYQSRLERTLARMREGNAGHRSKSSSDEQAHLRQQQQSVASAG</sequence>
<evidence type="ECO:0000256" key="1">
    <source>
        <dbReference type="SAM" id="Coils"/>
    </source>
</evidence>
<feature type="compositionally biased region" description="Polar residues" evidence="2">
    <location>
        <begin position="662"/>
        <end position="673"/>
    </location>
</feature>
<feature type="compositionally biased region" description="Basic and acidic residues" evidence="2">
    <location>
        <begin position="643"/>
        <end position="661"/>
    </location>
</feature>
<feature type="coiled-coil region" evidence="1">
    <location>
        <begin position="466"/>
        <end position="549"/>
    </location>
</feature>
<protein>
    <submittedName>
        <fullName evidence="3">Uncharacterized protein</fullName>
    </submittedName>
</protein>
<dbReference type="Proteomes" id="UP000324585">
    <property type="component" value="Unassembled WGS sequence"/>
</dbReference>
<feature type="coiled-coil region" evidence="1">
    <location>
        <begin position="44"/>
        <end position="71"/>
    </location>
</feature>
<dbReference type="EMBL" id="VRMN01000008">
    <property type="protein sequence ID" value="KAA8492847.1"/>
    <property type="molecule type" value="Genomic_DNA"/>
</dbReference>
<evidence type="ECO:0000313" key="3">
    <source>
        <dbReference type="EMBL" id="KAA8492847.1"/>
    </source>
</evidence>
<feature type="compositionally biased region" description="Basic and acidic residues" evidence="2">
    <location>
        <begin position="1"/>
        <end position="11"/>
    </location>
</feature>
<accession>A0A5J4YR15</accession>
<feature type="region of interest" description="Disordered" evidence="2">
    <location>
        <begin position="1"/>
        <end position="20"/>
    </location>
</feature>
<keyword evidence="4" id="KW-1185">Reference proteome</keyword>
<feature type="coiled-coil region" evidence="1">
    <location>
        <begin position="574"/>
        <end position="625"/>
    </location>
</feature>
<evidence type="ECO:0000256" key="2">
    <source>
        <dbReference type="SAM" id="MobiDB-lite"/>
    </source>
</evidence>
<dbReference type="OMA" id="IMIREYS"/>
<feature type="region of interest" description="Disordered" evidence="2">
    <location>
        <begin position="80"/>
        <end position="107"/>
    </location>
</feature>
<feature type="compositionally biased region" description="Polar residues" evidence="2">
    <location>
        <begin position="80"/>
        <end position="93"/>
    </location>
</feature>
<feature type="coiled-coil region" evidence="1">
    <location>
        <begin position="207"/>
        <end position="366"/>
    </location>
</feature>
<evidence type="ECO:0000313" key="4">
    <source>
        <dbReference type="Proteomes" id="UP000324585"/>
    </source>
</evidence>
<dbReference type="AlphaFoldDB" id="A0A5J4YR15"/>
<proteinExistence type="predicted"/>
<keyword evidence="1" id="KW-0175">Coiled coil</keyword>
<reference evidence="4" key="1">
    <citation type="journal article" date="2019" name="Nat. Commun.">
        <title>Expansion of phycobilisome linker gene families in mesophilic red algae.</title>
        <authorList>
            <person name="Lee J."/>
            <person name="Kim D."/>
            <person name="Bhattacharya D."/>
            <person name="Yoon H.S."/>
        </authorList>
    </citation>
    <scope>NUCLEOTIDE SEQUENCE [LARGE SCALE GENOMIC DNA]</scope>
    <source>
        <strain evidence="4">CCMP 1328</strain>
    </source>
</reference>
<feature type="region of interest" description="Disordered" evidence="2">
    <location>
        <begin position="643"/>
        <end position="673"/>
    </location>
</feature>
<gene>
    <name evidence="3" type="ORF">FVE85_9119</name>
</gene>